<evidence type="ECO:0000313" key="4">
    <source>
        <dbReference type="EMBL" id="KAL2078878.1"/>
    </source>
</evidence>
<proteinExistence type="predicted"/>
<feature type="domain" description="Ig-like" evidence="3">
    <location>
        <begin position="187"/>
        <end position="286"/>
    </location>
</feature>
<dbReference type="CDD" id="cd00099">
    <property type="entry name" value="IgV"/>
    <property type="match status" value="2"/>
</dbReference>
<dbReference type="InterPro" id="IPR007110">
    <property type="entry name" value="Ig-like_dom"/>
</dbReference>
<accession>A0ABD1IV83</accession>
<dbReference type="EMBL" id="JBHFQA010000022">
    <property type="protein sequence ID" value="KAL2078878.1"/>
    <property type="molecule type" value="Genomic_DNA"/>
</dbReference>
<evidence type="ECO:0000256" key="2">
    <source>
        <dbReference type="SAM" id="Phobius"/>
    </source>
</evidence>
<keyword evidence="5" id="KW-1185">Reference proteome</keyword>
<dbReference type="InterPro" id="IPR003598">
    <property type="entry name" value="Ig_sub2"/>
</dbReference>
<dbReference type="Gene3D" id="2.60.40.10">
    <property type="entry name" value="Immunoglobulins"/>
    <property type="match status" value="2"/>
</dbReference>
<dbReference type="InterPro" id="IPR036179">
    <property type="entry name" value="Ig-like_dom_sf"/>
</dbReference>
<dbReference type="InterPro" id="IPR003599">
    <property type="entry name" value="Ig_sub"/>
</dbReference>
<evidence type="ECO:0000313" key="5">
    <source>
        <dbReference type="Proteomes" id="UP001591681"/>
    </source>
</evidence>
<sequence length="735" mass="82455">MARTFQFRRQEIVDQKPTIENLMERWPALFQMEEIYGPAGQVLPAAGQVLPQLDKYSPQLDKYSPQLLKIIRKKGGTTKAKTATILELLDQDADADVRRECVLKALIIYLGERVEDLIKEYTMSQKDQAKQELESTVMVVFVFRENSSPLQQPQDIGFTFEALQKILLELGSNKMTSKIRKLKGVLMAVFSMSLSTSVVVREGQSVQLKCSVVVKDVQFISVTWLRQSDQSAPVSILTIANIDDDSRTTRHENNTEHMTGTIDISTRTSTLKISSVSVSDAGLYYCGTQPGNHMIYYNATYLNITGVLMAVFSQSKSTSVVVREGQSAQMNCSVIGDYERFISVTWLRQTDQSAPVSILTTSRRLNMDGTQYHNSFSCKHMTESTTSSTSTLEIRSVSVSDAGLYYCGTQPGKHMIYYNATYLNITAPEPVSESPDTADNGELCSGVCVIVVLVLGLLSAVLNLVLLILFLTKHRGNLRDLWPSLLATSLGNLRDLWPSLLATSLGNLRDLWPSLLATSLGNLRDLTCFDASFLKYTSCQGIAVYVNLRRNFINDAVILSSSSSERLRTEPWPKEFNIPPFSLETEYQLEKGNAEYTKNQTRLTPTSKMLSDILERLAEKIFSYKAYPTDADLGDVAEALTRKYPCLRQPDSFSESYGWKLRLKTKMCNYRTQLKSHGLASELMVNTLKSKSREDPVPLPAKNNKKARRGEANYYPQSSSETLETLEQERISLLK</sequence>
<dbReference type="PANTHER" id="PTHR31025:SF25">
    <property type="entry name" value="ZINC FINGER (C2H2)-60"/>
    <property type="match status" value="1"/>
</dbReference>
<dbReference type="AlphaFoldDB" id="A0ABD1IV83"/>
<evidence type="ECO:0000256" key="1">
    <source>
        <dbReference type="SAM" id="MobiDB-lite"/>
    </source>
</evidence>
<dbReference type="SUPFAM" id="SSF48726">
    <property type="entry name" value="Immunoglobulin"/>
    <property type="match status" value="2"/>
</dbReference>
<feature type="transmembrane region" description="Helical" evidence="2">
    <location>
        <begin position="449"/>
        <end position="471"/>
    </location>
</feature>
<evidence type="ECO:0000259" key="3">
    <source>
        <dbReference type="PROSITE" id="PS50835"/>
    </source>
</evidence>
<dbReference type="Proteomes" id="UP001591681">
    <property type="component" value="Unassembled WGS sequence"/>
</dbReference>
<dbReference type="PANTHER" id="PTHR31025">
    <property type="entry name" value="SI:CH211-196P9.1-RELATED"/>
    <property type="match status" value="1"/>
</dbReference>
<protein>
    <recommendedName>
        <fullName evidence="3">Ig-like domain-containing protein</fullName>
    </recommendedName>
</protein>
<organism evidence="4 5">
    <name type="scientific">Coilia grayii</name>
    <name type="common">Gray's grenadier anchovy</name>
    <dbReference type="NCBI Taxonomy" id="363190"/>
    <lineage>
        <taxon>Eukaryota</taxon>
        <taxon>Metazoa</taxon>
        <taxon>Chordata</taxon>
        <taxon>Craniata</taxon>
        <taxon>Vertebrata</taxon>
        <taxon>Euteleostomi</taxon>
        <taxon>Actinopterygii</taxon>
        <taxon>Neopterygii</taxon>
        <taxon>Teleostei</taxon>
        <taxon>Clupei</taxon>
        <taxon>Clupeiformes</taxon>
        <taxon>Clupeoidei</taxon>
        <taxon>Engraulidae</taxon>
        <taxon>Coilinae</taxon>
        <taxon>Coilia</taxon>
    </lineage>
</organism>
<dbReference type="InterPro" id="IPR013783">
    <property type="entry name" value="Ig-like_fold"/>
</dbReference>
<dbReference type="SMART" id="SM00406">
    <property type="entry name" value="IGv"/>
    <property type="match status" value="2"/>
</dbReference>
<keyword evidence="2" id="KW-0812">Transmembrane</keyword>
<keyword evidence="2" id="KW-0472">Membrane</keyword>
<dbReference type="PROSITE" id="PS50835">
    <property type="entry name" value="IG_LIKE"/>
    <property type="match status" value="2"/>
</dbReference>
<reference evidence="4 5" key="1">
    <citation type="submission" date="2024-09" db="EMBL/GenBank/DDBJ databases">
        <title>A chromosome-level genome assembly of Gray's grenadier anchovy, Coilia grayii.</title>
        <authorList>
            <person name="Fu Z."/>
        </authorList>
    </citation>
    <scope>NUCLEOTIDE SEQUENCE [LARGE SCALE GENOMIC DNA]</scope>
    <source>
        <strain evidence="4">G4</strain>
        <tissue evidence="4">Muscle</tissue>
    </source>
</reference>
<dbReference type="InterPro" id="IPR013106">
    <property type="entry name" value="Ig_V-set"/>
</dbReference>
<name>A0ABD1IV83_9TELE</name>
<keyword evidence="2" id="KW-1133">Transmembrane helix</keyword>
<gene>
    <name evidence="4" type="ORF">ACEWY4_024622</name>
</gene>
<feature type="region of interest" description="Disordered" evidence="1">
    <location>
        <begin position="690"/>
        <end position="723"/>
    </location>
</feature>
<dbReference type="Pfam" id="PF07686">
    <property type="entry name" value="V-set"/>
    <property type="match status" value="2"/>
</dbReference>
<dbReference type="SMART" id="SM00409">
    <property type="entry name" value="IG"/>
    <property type="match status" value="2"/>
</dbReference>
<dbReference type="SMART" id="SM00408">
    <property type="entry name" value="IGc2"/>
    <property type="match status" value="2"/>
</dbReference>
<comment type="caution">
    <text evidence="4">The sequence shown here is derived from an EMBL/GenBank/DDBJ whole genome shotgun (WGS) entry which is preliminary data.</text>
</comment>
<feature type="domain" description="Ig-like" evidence="3">
    <location>
        <begin position="310"/>
        <end position="407"/>
    </location>
</feature>